<gene>
    <name evidence="2" type="ORF">MERR_LOCUS38585</name>
</gene>
<dbReference type="EMBL" id="CACVBM020001473">
    <property type="protein sequence ID" value="CAA7051350.1"/>
    <property type="molecule type" value="Genomic_DNA"/>
</dbReference>
<dbReference type="InterPro" id="IPR055357">
    <property type="entry name" value="LRR_At1g61320_AtMIF1"/>
</dbReference>
<dbReference type="Pfam" id="PF23622">
    <property type="entry name" value="LRR_At1g61320_AtMIF1"/>
    <property type="match status" value="1"/>
</dbReference>
<dbReference type="PANTHER" id="PTHR31900">
    <property type="entry name" value="F-BOX/RNI SUPERFAMILY PROTEIN-RELATED"/>
    <property type="match status" value="1"/>
</dbReference>
<dbReference type="OrthoDB" id="1034868at2759"/>
<sequence>MRKDKHTAAAACVRRHRKVRQKDSISSLPDEVLQHILCFIPTKLAVSTSLLSSRWRHVWCDTPSISLESSALRAASRMKTQNRYTAPKVMSLHLLTGSKDNFKHVSTWIEMAMSRRVEKMDLELHFQSDNYDFPEFFYINSSVKELRVELRFTEMIPKCSVSWTSLKKLSFRSCSLPDDSIDMILSGCPILEFLKLDECEDLEDLDLSNALRLRTLQVFDVDQTPGKIVAPHVRCLKLRNSLITTLGDLSSLAEAKLNISFQGFPFIGPDYLGVLVVEITEMLEKLHNVEKLTFGRDLLENFSRPELGGVPFPKFKRIKALALDTPLSADMCVIIEKLLQQSPGLKTLTIHTRSHNTKPALWKKSRWQAELKHMATSIERLLKKTKALEKVVVQVDDRYFKAIGFEEMAQTLSRNYKNASIVFSTKPVTKEEW</sequence>
<dbReference type="SUPFAM" id="SSF52047">
    <property type="entry name" value="RNI-like"/>
    <property type="match status" value="1"/>
</dbReference>
<keyword evidence="3" id="KW-1185">Reference proteome</keyword>
<evidence type="ECO:0000259" key="1">
    <source>
        <dbReference type="PROSITE" id="PS50181"/>
    </source>
</evidence>
<reference evidence="2" key="1">
    <citation type="submission" date="2020-01" db="EMBL/GenBank/DDBJ databases">
        <authorList>
            <person name="Mishra B."/>
        </authorList>
    </citation>
    <scope>NUCLEOTIDE SEQUENCE [LARGE SCALE GENOMIC DNA]</scope>
</reference>
<dbReference type="CDD" id="cd22160">
    <property type="entry name" value="F-box_AtFBL13-like"/>
    <property type="match status" value="1"/>
</dbReference>
<dbReference type="InterPro" id="IPR001810">
    <property type="entry name" value="F-box_dom"/>
</dbReference>
<dbReference type="Pfam" id="PF00646">
    <property type="entry name" value="F-box"/>
    <property type="match status" value="1"/>
</dbReference>
<dbReference type="PANTHER" id="PTHR31900:SF32">
    <property type="entry name" value="F-BOX_RNI_FBD-LIKE DOMAIN PROTEIN"/>
    <property type="match status" value="1"/>
</dbReference>
<name>A0A6D2K419_9BRAS</name>
<dbReference type="Gene3D" id="1.20.1280.50">
    <property type="match status" value="1"/>
</dbReference>
<dbReference type="InterPro" id="IPR053781">
    <property type="entry name" value="F-box_AtFBL13-like"/>
</dbReference>
<evidence type="ECO:0000313" key="2">
    <source>
        <dbReference type="EMBL" id="CAA7051350.1"/>
    </source>
</evidence>
<dbReference type="Proteomes" id="UP000467841">
    <property type="component" value="Unassembled WGS sequence"/>
</dbReference>
<comment type="caution">
    <text evidence="2">The sequence shown here is derived from an EMBL/GenBank/DDBJ whole genome shotgun (WGS) entry which is preliminary data.</text>
</comment>
<feature type="domain" description="F-box" evidence="1">
    <location>
        <begin position="22"/>
        <end position="58"/>
    </location>
</feature>
<dbReference type="InterPro" id="IPR036047">
    <property type="entry name" value="F-box-like_dom_sf"/>
</dbReference>
<dbReference type="PROSITE" id="PS50181">
    <property type="entry name" value="FBOX"/>
    <property type="match status" value="1"/>
</dbReference>
<dbReference type="InterPro" id="IPR032675">
    <property type="entry name" value="LRR_dom_sf"/>
</dbReference>
<accession>A0A6D2K419</accession>
<dbReference type="AlphaFoldDB" id="A0A6D2K419"/>
<dbReference type="Gene3D" id="3.80.10.10">
    <property type="entry name" value="Ribonuclease Inhibitor"/>
    <property type="match status" value="1"/>
</dbReference>
<evidence type="ECO:0000313" key="3">
    <source>
        <dbReference type="Proteomes" id="UP000467841"/>
    </source>
</evidence>
<organism evidence="2 3">
    <name type="scientific">Microthlaspi erraticum</name>
    <dbReference type="NCBI Taxonomy" id="1685480"/>
    <lineage>
        <taxon>Eukaryota</taxon>
        <taxon>Viridiplantae</taxon>
        <taxon>Streptophyta</taxon>
        <taxon>Embryophyta</taxon>
        <taxon>Tracheophyta</taxon>
        <taxon>Spermatophyta</taxon>
        <taxon>Magnoliopsida</taxon>
        <taxon>eudicotyledons</taxon>
        <taxon>Gunneridae</taxon>
        <taxon>Pentapetalae</taxon>
        <taxon>rosids</taxon>
        <taxon>malvids</taxon>
        <taxon>Brassicales</taxon>
        <taxon>Brassicaceae</taxon>
        <taxon>Coluteocarpeae</taxon>
        <taxon>Microthlaspi</taxon>
    </lineage>
</organism>
<dbReference type="InterPro" id="IPR050232">
    <property type="entry name" value="FBL13/AtMIF1-like"/>
</dbReference>
<proteinExistence type="predicted"/>
<protein>
    <recommendedName>
        <fullName evidence="1">F-box domain-containing protein</fullName>
    </recommendedName>
</protein>
<dbReference type="SUPFAM" id="SSF81383">
    <property type="entry name" value="F-box domain"/>
    <property type="match status" value="1"/>
</dbReference>